<comment type="caution">
    <text evidence="2">The sequence shown here is derived from an EMBL/GenBank/DDBJ whole genome shotgun (WGS) entry which is preliminary data.</text>
</comment>
<evidence type="ECO:0000256" key="1">
    <source>
        <dbReference type="SAM" id="MobiDB-lite"/>
    </source>
</evidence>
<name>A0A840IF29_9ACTN</name>
<dbReference type="EMBL" id="JACHNU010000004">
    <property type="protein sequence ID" value="MBB4663452.1"/>
    <property type="molecule type" value="Genomic_DNA"/>
</dbReference>
<protein>
    <submittedName>
        <fullName evidence="2">Uncharacterized protein</fullName>
    </submittedName>
</protein>
<evidence type="ECO:0000313" key="3">
    <source>
        <dbReference type="Proteomes" id="UP000585272"/>
    </source>
</evidence>
<dbReference type="AlphaFoldDB" id="A0A840IF29"/>
<keyword evidence="3" id="KW-1185">Reference proteome</keyword>
<proteinExistence type="predicted"/>
<evidence type="ECO:0000313" key="2">
    <source>
        <dbReference type="EMBL" id="MBB4663452.1"/>
    </source>
</evidence>
<feature type="region of interest" description="Disordered" evidence="1">
    <location>
        <begin position="201"/>
        <end position="230"/>
    </location>
</feature>
<gene>
    <name evidence="2" type="ORF">BDZ31_003047</name>
</gene>
<reference evidence="2 3" key="1">
    <citation type="submission" date="2020-08" db="EMBL/GenBank/DDBJ databases">
        <title>Genomic Encyclopedia of Archaeal and Bacterial Type Strains, Phase II (KMG-II): from individual species to whole genera.</title>
        <authorList>
            <person name="Goeker M."/>
        </authorList>
    </citation>
    <scope>NUCLEOTIDE SEQUENCE [LARGE SCALE GENOMIC DNA]</scope>
    <source>
        <strain evidence="2 3">DSM 23288</strain>
    </source>
</reference>
<organism evidence="2 3">
    <name type="scientific">Conexibacter arvalis</name>
    <dbReference type="NCBI Taxonomy" id="912552"/>
    <lineage>
        <taxon>Bacteria</taxon>
        <taxon>Bacillati</taxon>
        <taxon>Actinomycetota</taxon>
        <taxon>Thermoleophilia</taxon>
        <taxon>Solirubrobacterales</taxon>
        <taxon>Conexibacteraceae</taxon>
        <taxon>Conexibacter</taxon>
    </lineage>
</organism>
<sequence>MKTAANKTRWRIAVAGAVAVAAVAAGGAIAIAGSGEDTEHGPARAQAPANSVDPRLQEAFGLFRTDRLLVSDKQTAEAGPAAFGQNKALARAVPVPGGGNVFIVPGNDAVCLGDGVNEGHACVPVNDAVDGKLLLVTLADPRTPGTTVSGLVPDGVSEVSIALTSGDMLSVPVRDNVFDAVIEGTKPAVAGVAWKSASGQTYSQEFPGGVRRPAPPDGAALQSGRPSPPN</sequence>
<accession>A0A840IF29</accession>
<dbReference type="RefSeq" id="WP_183343182.1">
    <property type="nucleotide sequence ID" value="NZ_JACHNU010000004.1"/>
</dbReference>
<dbReference type="Proteomes" id="UP000585272">
    <property type="component" value="Unassembled WGS sequence"/>
</dbReference>